<reference evidence="1" key="1">
    <citation type="submission" date="2022-09" db="EMBL/GenBank/DDBJ databases">
        <title>Intensive care unit water sources are persistently colonized with multi-drug resistant bacteria and are the site of extensive horizontal gene transfer of antibiotic resistance genes.</title>
        <authorList>
            <person name="Diorio-Toth L."/>
        </authorList>
    </citation>
    <scope>NUCLEOTIDE SEQUENCE</scope>
    <source>
        <strain evidence="1">GD03843</strain>
    </source>
</reference>
<comment type="caution">
    <text evidence="1">The sequence shown here is derived from an EMBL/GenBank/DDBJ whole genome shotgun (WGS) entry which is preliminary data.</text>
</comment>
<dbReference type="Proteomes" id="UP001161094">
    <property type="component" value="Unassembled WGS sequence"/>
</dbReference>
<gene>
    <name evidence="1" type="ORF">N5D93_16315</name>
</gene>
<organism evidence="1 2">
    <name type="scientific">Achromobacter spanius</name>
    <dbReference type="NCBI Taxonomy" id="217203"/>
    <lineage>
        <taxon>Bacteria</taxon>
        <taxon>Pseudomonadati</taxon>
        <taxon>Pseudomonadota</taxon>
        <taxon>Betaproteobacteria</taxon>
        <taxon>Burkholderiales</taxon>
        <taxon>Alcaligenaceae</taxon>
        <taxon>Achromobacter</taxon>
    </lineage>
</organism>
<proteinExistence type="predicted"/>
<accession>A0AA42S506</accession>
<sequence length="107" mass="12337">MKKTYHPYDETYARSQAWAKVARIAFVRDKIYAEPFSGSTPVKEIGSSMKYRLALSKSINPKPPAGFVGKWRNVEGESWLRPAFLPHEWQPVWRLVRAAVITAVNRF</sequence>
<evidence type="ECO:0000313" key="2">
    <source>
        <dbReference type="Proteomes" id="UP001161094"/>
    </source>
</evidence>
<dbReference type="EMBL" id="JAOCDZ010000010">
    <property type="protein sequence ID" value="MDH0737378.1"/>
    <property type="molecule type" value="Genomic_DNA"/>
</dbReference>
<protein>
    <submittedName>
        <fullName evidence="1">Uncharacterized protein</fullName>
    </submittedName>
</protein>
<name>A0AA42S506_9BURK</name>
<dbReference type="RefSeq" id="WP_279995875.1">
    <property type="nucleotide sequence ID" value="NZ_JAOCDZ010000010.1"/>
</dbReference>
<dbReference type="AlphaFoldDB" id="A0AA42S506"/>
<evidence type="ECO:0000313" key="1">
    <source>
        <dbReference type="EMBL" id="MDH0737378.1"/>
    </source>
</evidence>